<proteinExistence type="predicted"/>
<dbReference type="EMBL" id="ABYS02000003">
    <property type="protein sequence ID" value="EEP21876.1"/>
    <property type="molecule type" value="Genomic_DNA"/>
</dbReference>
<accession>C4FD89</accession>
<sequence>MPYMRCCSHRRPLSLPWGCGIITATDMFQDKLFVFSFPPFVCLSVAQ</sequence>
<evidence type="ECO:0000313" key="2">
    <source>
        <dbReference type="Proteomes" id="UP000006408"/>
    </source>
</evidence>
<keyword evidence="2" id="KW-1185">Reference proteome</keyword>
<protein>
    <submittedName>
        <fullName evidence="1">Uncharacterized protein</fullName>
    </submittedName>
</protein>
<organism evidence="1 2">
    <name type="scientific">Bifidobacterium angulatum DSM 20098 = JCM 7096</name>
    <dbReference type="NCBI Taxonomy" id="518635"/>
    <lineage>
        <taxon>Bacteria</taxon>
        <taxon>Bacillati</taxon>
        <taxon>Actinomycetota</taxon>
        <taxon>Actinomycetes</taxon>
        <taxon>Bifidobacteriales</taxon>
        <taxon>Bifidobacteriaceae</taxon>
        <taxon>Bifidobacterium</taxon>
    </lineage>
</organism>
<evidence type="ECO:0000313" key="1">
    <source>
        <dbReference type="EMBL" id="EEP21876.1"/>
    </source>
</evidence>
<dbReference type="PATRIC" id="fig|518635.7.peg.249"/>
<dbReference type="Proteomes" id="UP000006408">
    <property type="component" value="Unassembled WGS sequence"/>
</dbReference>
<gene>
    <name evidence="1" type="ORF">BIFANG_02272</name>
</gene>
<comment type="caution">
    <text evidence="1">The sequence shown here is derived from an EMBL/GenBank/DDBJ whole genome shotgun (WGS) entry which is preliminary data.</text>
</comment>
<dbReference type="HOGENOM" id="CLU_3165100_0_0_11"/>
<name>C4FD89_9BIFI</name>
<reference evidence="1" key="1">
    <citation type="submission" date="2009-04" db="EMBL/GenBank/DDBJ databases">
        <authorList>
            <person name="Weinstock G."/>
            <person name="Sodergren E."/>
            <person name="Clifton S."/>
            <person name="Fulton L."/>
            <person name="Fulton B."/>
            <person name="Courtney L."/>
            <person name="Fronick C."/>
            <person name="Harrison M."/>
            <person name="Strong C."/>
            <person name="Farmer C."/>
            <person name="Delahaunty K."/>
            <person name="Markovic C."/>
            <person name="Hall O."/>
            <person name="Minx P."/>
            <person name="Tomlinson C."/>
            <person name="Mitreva M."/>
            <person name="Nelson J."/>
            <person name="Hou S."/>
            <person name="Wollam A."/>
            <person name="Pepin K.H."/>
            <person name="Johnson M."/>
            <person name="Bhonagiri V."/>
            <person name="Nash W.E."/>
            <person name="Warren W."/>
            <person name="Chinwalla A."/>
            <person name="Mardis E.R."/>
            <person name="Wilson R.K."/>
        </authorList>
    </citation>
    <scope>NUCLEOTIDE SEQUENCE [LARGE SCALE GENOMIC DNA]</scope>
    <source>
        <strain evidence="1">DSM 20098</strain>
    </source>
</reference>
<dbReference type="AlphaFoldDB" id="C4FD89"/>